<accession>A0AAJ6YT56</accession>
<dbReference type="GeneID" id="105366852"/>
<keyword evidence="6 10" id="KW-1133">Transmembrane helix</keyword>
<keyword evidence="5 10" id="KW-0552">Olfaction</keyword>
<gene>
    <name evidence="12" type="primary">LOC105366852</name>
</gene>
<dbReference type="RefSeq" id="XP_011503741.1">
    <property type="nucleotide sequence ID" value="XM_011505439.1"/>
</dbReference>
<name>A0AAJ6YT56_9HYME</name>
<keyword evidence="11" id="KW-1185">Reference proteome</keyword>
<evidence type="ECO:0000313" key="12">
    <source>
        <dbReference type="RefSeq" id="XP_011503741.1"/>
    </source>
</evidence>
<evidence type="ECO:0000256" key="8">
    <source>
        <dbReference type="ARBA" id="ARBA00023170"/>
    </source>
</evidence>
<dbReference type="GO" id="GO:0004984">
    <property type="term" value="F:olfactory receptor activity"/>
    <property type="evidence" value="ECO:0007669"/>
    <property type="project" value="InterPro"/>
</dbReference>
<dbReference type="PANTHER" id="PTHR21137:SF35">
    <property type="entry name" value="ODORANT RECEPTOR 19A-RELATED"/>
    <property type="match status" value="1"/>
</dbReference>
<dbReference type="GO" id="GO:0005886">
    <property type="term" value="C:plasma membrane"/>
    <property type="evidence" value="ECO:0007669"/>
    <property type="project" value="UniProtKB-SubCell"/>
</dbReference>
<dbReference type="GO" id="GO:0005549">
    <property type="term" value="F:odorant binding"/>
    <property type="evidence" value="ECO:0007669"/>
    <property type="project" value="InterPro"/>
</dbReference>
<feature type="transmembrane region" description="Helical" evidence="10">
    <location>
        <begin position="17"/>
        <end position="35"/>
    </location>
</feature>
<evidence type="ECO:0000256" key="9">
    <source>
        <dbReference type="ARBA" id="ARBA00023224"/>
    </source>
</evidence>
<evidence type="ECO:0000256" key="5">
    <source>
        <dbReference type="ARBA" id="ARBA00022725"/>
    </source>
</evidence>
<keyword evidence="3 10" id="KW-0716">Sensory transduction</keyword>
<dbReference type="AlphaFoldDB" id="A0AAJ6YT56"/>
<proteinExistence type="inferred from homology"/>
<protein>
    <recommendedName>
        <fullName evidence="10">Odorant receptor</fullName>
    </recommendedName>
</protein>
<evidence type="ECO:0000256" key="2">
    <source>
        <dbReference type="ARBA" id="ARBA00022475"/>
    </source>
</evidence>
<keyword evidence="7 10" id="KW-0472">Membrane</keyword>
<evidence type="ECO:0000256" key="4">
    <source>
        <dbReference type="ARBA" id="ARBA00022692"/>
    </source>
</evidence>
<comment type="similarity">
    <text evidence="10">Belongs to the insect chemoreceptor superfamily. Heteromeric odorant receptor channel (TC 1.A.69) family.</text>
</comment>
<keyword evidence="8 10" id="KW-0675">Receptor</keyword>
<feature type="transmembrane region" description="Helical" evidence="10">
    <location>
        <begin position="158"/>
        <end position="178"/>
    </location>
</feature>
<feature type="transmembrane region" description="Helical" evidence="10">
    <location>
        <begin position="248"/>
        <end position="270"/>
    </location>
</feature>
<keyword evidence="9 10" id="KW-0807">Transducer</keyword>
<evidence type="ECO:0000256" key="1">
    <source>
        <dbReference type="ARBA" id="ARBA00004651"/>
    </source>
</evidence>
<dbReference type="InterPro" id="IPR004117">
    <property type="entry name" value="7tm6_olfct_rcpt"/>
</dbReference>
<dbReference type="PANTHER" id="PTHR21137">
    <property type="entry name" value="ODORANT RECEPTOR"/>
    <property type="match status" value="1"/>
</dbReference>
<dbReference type="Proteomes" id="UP000695007">
    <property type="component" value="Unplaced"/>
</dbReference>
<dbReference type="Pfam" id="PF02949">
    <property type="entry name" value="7tm_6"/>
    <property type="match status" value="1"/>
</dbReference>
<evidence type="ECO:0000256" key="6">
    <source>
        <dbReference type="ARBA" id="ARBA00022989"/>
    </source>
</evidence>
<comment type="subcellular location">
    <subcellularLocation>
        <location evidence="1 10">Cell membrane</location>
        <topology evidence="1 10">Multi-pass membrane protein</topology>
    </subcellularLocation>
</comment>
<reference evidence="12" key="1">
    <citation type="submission" date="2025-08" db="UniProtKB">
        <authorList>
            <consortium name="RefSeq"/>
        </authorList>
    </citation>
    <scope>IDENTIFICATION</scope>
</reference>
<sequence length="370" mass="43335">MLLIGQWPYQSKNLAKFLTYIWIFQYVSILIPQFIKLIEVIDNIDHTIECFGPIIYNLGVGIKFCNNIFNRKQKALFDEIQKDWNNITDETEIILLSKYASFAKFLNFGYNYMCYSTMCCYLFLPLSSFIMDIIKPLTDTRPKNLVIFVEFFVDEEKYYFYIMIHSYITTIFGVLAVVSTDMFYTSCVQHACGMLSILGRRLKMINKDTNIIRKFENDFYKELEDAVTQHNKIIKYCERINKTYGDSFFFILGLNMFAMSFTGALIIRKWGLYYDIIRNGMFVGSQLFHLLYYSIQGQHLIDQSLMISDCIYESGWCTISLRMKKIMTIMIMRSLKPITVSAKVFIISLSNFTMVTKASVSYFTVLKSSS</sequence>
<evidence type="ECO:0000256" key="3">
    <source>
        <dbReference type="ARBA" id="ARBA00022606"/>
    </source>
</evidence>
<evidence type="ECO:0000256" key="10">
    <source>
        <dbReference type="RuleBase" id="RU351113"/>
    </source>
</evidence>
<organism evidence="11 12">
    <name type="scientific">Ceratosolen solmsi marchali</name>
    <dbReference type="NCBI Taxonomy" id="326594"/>
    <lineage>
        <taxon>Eukaryota</taxon>
        <taxon>Metazoa</taxon>
        <taxon>Ecdysozoa</taxon>
        <taxon>Arthropoda</taxon>
        <taxon>Hexapoda</taxon>
        <taxon>Insecta</taxon>
        <taxon>Pterygota</taxon>
        <taxon>Neoptera</taxon>
        <taxon>Endopterygota</taxon>
        <taxon>Hymenoptera</taxon>
        <taxon>Apocrita</taxon>
        <taxon>Proctotrupomorpha</taxon>
        <taxon>Chalcidoidea</taxon>
        <taxon>Agaonidae</taxon>
        <taxon>Agaoninae</taxon>
        <taxon>Ceratosolen</taxon>
    </lineage>
</organism>
<dbReference type="GO" id="GO:0007165">
    <property type="term" value="P:signal transduction"/>
    <property type="evidence" value="ECO:0007669"/>
    <property type="project" value="UniProtKB-KW"/>
</dbReference>
<dbReference type="KEGG" id="csol:105366852"/>
<feature type="transmembrane region" description="Helical" evidence="10">
    <location>
        <begin position="112"/>
        <end position="134"/>
    </location>
</feature>
<keyword evidence="2" id="KW-1003">Cell membrane</keyword>
<comment type="caution">
    <text evidence="10">Lacks conserved residue(s) required for the propagation of feature annotation.</text>
</comment>
<evidence type="ECO:0000256" key="7">
    <source>
        <dbReference type="ARBA" id="ARBA00023136"/>
    </source>
</evidence>
<evidence type="ECO:0000313" key="11">
    <source>
        <dbReference type="Proteomes" id="UP000695007"/>
    </source>
</evidence>
<keyword evidence="4 10" id="KW-0812">Transmembrane</keyword>